<evidence type="ECO:0000313" key="4">
    <source>
        <dbReference type="Proteomes" id="UP001303946"/>
    </source>
</evidence>
<evidence type="ECO:0000259" key="2">
    <source>
        <dbReference type="Pfam" id="PF03795"/>
    </source>
</evidence>
<dbReference type="Pfam" id="PF03795">
    <property type="entry name" value="YCII"/>
    <property type="match status" value="1"/>
</dbReference>
<dbReference type="Gene3D" id="3.30.70.1060">
    <property type="entry name" value="Dimeric alpha+beta barrel"/>
    <property type="match status" value="1"/>
</dbReference>
<comment type="similarity">
    <text evidence="1">Belongs to the YciI family.</text>
</comment>
<dbReference type="InterPro" id="IPR011008">
    <property type="entry name" value="Dimeric_a/b-barrel"/>
</dbReference>
<protein>
    <submittedName>
        <fullName evidence="3">YciI family protein</fullName>
    </submittedName>
</protein>
<gene>
    <name evidence="3" type="ORF">RXV79_04840</name>
</gene>
<dbReference type="PANTHER" id="PTHR35174">
    <property type="entry name" value="BLL7171 PROTEIN-RELATED"/>
    <property type="match status" value="1"/>
</dbReference>
<dbReference type="RefSeq" id="WP_316702343.1">
    <property type="nucleotide sequence ID" value="NZ_CP136336.1"/>
</dbReference>
<dbReference type="InterPro" id="IPR005545">
    <property type="entry name" value="YCII"/>
</dbReference>
<dbReference type="SUPFAM" id="SSF54909">
    <property type="entry name" value="Dimeric alpha+beta barrel"/>
    <property type="match status" value="1"/>
</dbReference>
<feature type="domain" description="YCII-related" evidence="2">
    <location>
        <begin position="1"/>
        <end position="113"/>
    </location>
</feature>
<proteinExistence type="inferred from homology"/>
<organism evidence="3 4">
    <name type="scientific">Piscinibacter gummiphilus</name>
    <dbReference type="NCBI Taxonomy" id="946333"/>
    <lineage>
        <taxon>Bacteria</taxon>
        <taxon>Pseudomonadati</taxon>
        <taxon>Pseudomonadota</taxon>
        <taxon>Betaproteobacteria</taxon>
        <taxon>Burkholderiales</taxon>
        <taxon>Sphaerotilaceae</taxon>
        <taxon>Piscinibacter</taxon>
    </lineage>
</organism>
<accession>A0ABZ0D3S8</accession>
<name>A0ABZ0D3S8_9BURK</name>
<keyword evidence="4" id="KW-1185">Reference proteome</keyword>
<dbReference type="EMBL" id="CP136336">
    <property type="protein sequence ID" value="WOB09389.1"/>
    <property type="molecule type" value="Genomic_DNA"/>
</dbReference>
<evidence type="ECO:0000256" key="1">
    <source>
        <dbReference type="ARBA" id="ARBA00007689"/>
    </source>
</evidence>
<dbReference type="Proteomes" id="UP001303946">
    <property type="component" value="Chromosome"/>
</dbReference>
<sequence length="142" mass="15788">MRFMIIVKATPEADAAAAMPTEAEMATMADYHEQLAKAGVLLDAAGLHPTARGWRVGYDAQGRKRVLDGPFAETKEHVAGYTLIQVRSAEEALEWSRRFPSPFPGHDCHIEVRQLFEAEDFTPGDAVERFKAIDVLARTTHH</sequence>
<evidence type="ECO:0000313" key="3">
    <source>
        <dbReference type="EMBL" id="WOB09389.1"/>
    </source>
</evidence>
<reference evidence="3 4" key="1">
    <citation type="submission" date="2023-10" db="EMBL/GenBank/DDBJ databases">
        <title>Bacteria for the degradation of biodegradable plastic PBAT(Polybutylene adipate terephthalate).</title>
        <authorList>
            <person name="Weon H.-Y."/>
            <person name="Yeon J."/>
        </authorList>
    </citation>
    <scope>NUCLEOTIDE SEQUENCE [LARGE SCALE GENOMIC DNA]</scope>
    <source>
        <strain evidence="3 4">SBD 7-3</strain>
    </source>
</reference>